<dbReference type="EMBL" id="CP129113">
    <property type="protein sequence ID" value="WLV24945.1"/>
    <property type="molecule type" value="Genomic_DNA"/>
</dbReference>
<gene>
    <name evidence="5" type="ORF">QR721_01525</name>
</gene>
<reference evidence="5" key="1">
    <citation type="submission" date="2023-06" db="EMBL/GenBank/DDBJ databases">
        <title>A Treasure from Seagulls: Isolation and Description of Aciduricobacillus qingdaonensis gen. nov., sp. nov., a Rare Obligately Uric Acid-utilizing Member in the Family Bacillaceae.</title>
        <authorList>
            <person name="Liu W."/>
            <person name="Wang B."/>
        </authorList>
    </citation>
    <scope>NUCLEOTIDE SEQUENCE</scope>
    <source>
        <strain evidence="5">44XB</strain>
    </source>
</reference>
<name>A0ABY9KVV1_9BACI</name>
<protein>
    <submittedName>
        <fullName evidence="5">DMT family transporter</fullName>
    </submittedName>
</protein>
<feature type="transmembrane region" description="Helical" evidence="3">
    <location>
        <begin position="95"/>
        <end position="116"/>
    </location>
</feature>
<comment type="similarity">
    <text evidence="2">Belongs to the EamA transporter family.</text>
</comment>
<comment type="subcellular location">
    <subcellularLocation>
        <location evidence="1">Endomembrane system</location>
        <topology evidence="1">Multi-pass membrane protein</topology>
    </subcellularLocation>
</comment>
<dbReference type="PANTHER" id="PTHR12715">
    <property type="entry name" value="TRANSPORTER, DRUG/METABOLITE EXPORTER FAMILY"/>
    <property type="match status" value="1"/>
</dbReference>
<evidence type="ECO:0000256" key="2">
    <source>
        <dbReference type="ARBA" id="ARBA00007362"/>
    </source>
</evidence>
<keyword evidence="3" id="KW-0812">Transmembrane</keyword>
<evidence type="ECO:0000259" key="4">
    <source>
        <dbReference type="Pfam" id="PF00892"/>
    </source>
</evidence>
<evidence type="ECO:0000256" key="3">
    <source>
        <dbReference type="SAM" id="Phobius"/>
    </source>
</evidence>
<dbReference type="Proteomes" id="UP001180087">
    <property type="component" value="Chromosome"/>
</dbReference>
<feature type="transmembrane region" description="Helical" evidence="3">
    <location>
        <begin position="181"/>
        <end position="201"/>
    </location>
</feature>
<feature type="transmembrane region" description="Helical" evidence="3">
    <location>
        <begin position="152"/>
        <end position="169"/>
    </location>
</feature>
<sequence>MNKKTFFLALITVTIWASAFPAIRASLQGGYTSGHLILVRFLIASLVFVIGCFLPQVRLGLPRKQDLPRIFILGLVGITMYHCGITFGSQTVNSGTAALFVGSAPIFTTIISVVVLNEKMNTIKWSGLGIGFIGIAIVAFGSSGGFALSRGVLFVLMAVIATSVFFVFQKPLLGKYNAIELTAYFTWAGTLPMLVFAPGVINNLREATLQAHLSAVYVGVFAAALAYVIWAMALSIGDPGSVSTMMYLEPPLALIIAFVWLGEWPHTVSLIGGAIAIGSLLFVHFMEKRKTKYLQY</sequence>
<dbReference type="SUPFAM" id="SSF103481">
    <property type="entry name" value="Multidrug resistance efflux transporter EmrE"/>
    <property type="match status" value="2"/>
</dbReference>
<dbReference type="PANTHER" id="PTHR12715:SF4">
    <property type="entry name" value="EAMA DOMAIN-CONTAINING PROTEIN"/>
    <property type="match status" value="1"/>
</dbReference>
<accession>A0ABY9KVV1</accession>
<keyword evidence="6" id="KW-1185">Reference proteome</keyword>
<evidence type="ECO:0000313" key="6">
    <source>
        <dbReference type="Proteomes" id="UP001180087"/>
    </source>
</evidence>
<dbReference type="Pfam" id="PF00892">
    <property type="entry name" value="EamA"/>
    <property type="match status" value="2"/>
</dbReference>
<feature type="domain" description="EamA" evidence="4">
    <location>
        <begin position="150"/>
        <end position="283"/>
    </location>
</feature>
<feature type="transmembrane region" description="Helical" evidence="3">
    <location>
        <begin position="268"/>
        <end position="286"/>
    </location>
</feature>
<feature type="domain" description="EamA" evidence="4">
    <location>
        <begin position="6"/>
        <end position="139"/>
    </location>
</feature>
<evidence type="ECO:0000313" key="5">
    <source>
        <dbReference type="EMBL" id="WLV24945.1"/>
    </source>
</evidence>
<keyword evidence="3" id="KW-1133">Transmembrane helix</keyword>
<dbReference type="InterPro" id="IPR000620">
    <property type="entry name" value="EamA_dom"/>
</dbReference>
<feature type="transmembrane region" description="Helical" evidence="3">
    <location>
        <begin position="128"/>
        <end position="146"/>
    </location>
</feature>
<feature type="transmembrane region" description="Helical" evidence="3">
    <location>
        <begin position="69"/>
        <end position="89"/>
    </location>
</feature>
<dbReference type="RefSeq" id="WP_348028487.1">
    <property type="nucleotide sequence ID" value="NZ_CP129113.1"/>
</dbReference>
<proteinExistence type="inferred from homology"/>
<keyword evidence="3" id="KW-0472">Membrane</keyword>
<feature type="transmembrane region" description="Helical" evidence="3">
    <location>
        <begin position="213"/>
        <end position="233"/>
    </location>
</feature>
<dbReference type="InterPro" id="IPR052756">
    <property type="entry name" value="Alkyne_AA_exporter"/>
</dbReference>
<dbReference type="InterPro" id="IPR037185">
    <property type="entry name" value="EmrE-like"/>
</dbReference>
<evidence type="ECO:0000256" key="1">
    <source>
        <dbReference type="ARBA" id="ARBA00004127"/>
    </source>
</evidence>
<organism evidence="5 6">
    <name type="scientific">Aciduricibacillus chroicocephali</name>
    <dbReference type="NCBI Taxonomy" id="3054939"/>
    <lineage>
        <taxon>Bacteria</taxon>
        <taxon>Bacillati</taxon>
        <taxon>Bacillota</taxon>
        <taxon>Bacilli</taxon>
        <taxon>Bacillales</taxon>
        <taxon>Bacillaceae</taxon>
        <taxon>Aciduricibacillus</taxon>
    </lineage>
</organism>
<feature type="transmembrane region" description="Helical" evidence="3">
    <location>
        <begin position="37"/>
        <end position="57"/>
    </location>
</feature>
<feature type="transmembrane region" description="Helical" evidence="3">
    <location>
        <begin position="245"/>
        <end position="262"/>
    </location>
</feature>